<comment type="caution">
    <text evidence="1">The sequence shown here is derived from an EMBL/GenBank/DDBJ whole genome shotgun (WGS) entry which is preliminary data.</text>
</comment>
<reference evidence="1" key="1">
    <citation type="submission" date="2022-02" db="EMBL/GenBank/DDBJ databases">
        <title>Plant Genome Project.</title>
        <authorList>
            <person name="Zhang R.-G."/>
        </authorList>
    </citation>
    <scope>NUCLEOTIDE SEQUENCE</scope>
    <source>
        <strain evidence="1">AT1</strain>
    </source>
</reference>
<dbReference type="Proteomes" id="UP001062846">
    <property type="component" value="Chromosome 9"/>
</dbReference>
<sequence>MDEPDTITLDSSFDDSSLKAKYILFGDSKPNVLIYPAKKGITDRTNELGGGACSSHAGERVMDPQGRVMDPQGQVISTDGNGDSVVGGINADSGARQVSQSEVNTRHEGTKFTANVLDRNFHNIPGRRELGQLVGPVTDSSLSPKPKECELHYFVEEPDSPKASNSISDGPSDGQCKPDEDPESVTRSKKQNLLIEWEGNAASNEGGDAQVAKSQGQGVNTSAVGAYRGGRGRRAGTGSRGRGRKKIGSPSRTHSHGLVEMMTLIYLALLLGLWWLTLNSHRPDGNSQLECLGDGAAPDIPDLTRVVYNPSSPSGVSHGD</sequence>
<proteinExistence type="predicted"/>
<organism evidence="1 2">
    <name type="scientific">Rhododendron molle</name>
    <name type="common">Chinese azalea</name>
    <name type="synonym">Azalea mollis</name>
    <dbReference type="NCBI Taxonomy" id="49168"/>
    <lineage>
        <taxon>Eukaryota</taxon>
        <taxon>Viridiplantae</taxon>
        <taxon>Streptophyta</taxon>
        <taxon>Embryophyta</taxon>
        <taxon>Tracheophyta</taxon>
        <taxon>Spermatophyta</taxon>
        <taxon>Magnoliopsida</taxon>
        <taxon>eudicotyledons</taxon>
        <taxon>Gunneridae</taxon>
        <taxon>Pentapetalae</taxon>
        <taxon>asterids</taxon>
        <taxon>Ericales</taxon>
        <taxon>Ericaceae</taxon>
        <taxon>Ericoideae</taxon>
        <taxon>Rhodoreae</taxon>
        <taxon>Rhododendron</taxon>
    </lineage>
</organism>
<dbReference type="EMBL" id="CM046396">
    <property type="protein sequence ID" value="KAI8537754.1"/>
    <property type="molecule type" value="Genomic_DNA"/>
</dbReference>
<accession>A0ACC0MAZ9</accession>
<name>A0ACC0MAZ9_RHOML</name>
<protein>
    <submittedName>
        <fullName evidence="1">Uncharacterized protein</fullName>
    </submittedName>
</protein>
<evidence type="ECO:0000313" key="2">
    <source>
        <dbReference type="Proteomes" id="UP001062846"/>
    </source>
</evidence>
<evidence type="ECO:0000313" key="1">
    <source>
        <dbReference type="EMBL" id="KAI8537754.1"/>
    </source>
</evidence>
<keyword evidence="2" id="KW-1185">Reference proteome</keyword>
<gene>
    <name evidence="1" type="ORF">RHMOL_Rhmol09G0049300</name>
</gene>